<proteinExistence type="predicted"/>
<protein>
    <submittedName>
        <fullName evidence="1">Uncharacterized protein</fullName>
    </submittedName>
</protein>
<accession>A0A4D6LMR0</accession>
<name>A0A4D6LMR0_VIGUN</name>
<evidence type="ECO:0000313" key="1">
    <source>
        <dbReference type="EMBL" id="QCD89793.1"/>
    </source>
</evidence>
<sequence length="72" mass="7678">MVAAFCFRRGGSVAASWCAELVRADAGAGAVAGAVVKMVRRRRAVVARTERMIVVEVLRWCVKVAEMKVAGA</sequence>
<gene>
    <name evidence="1" type="ORF">DEO72_LG4g742</name>
</gene>
<dbReference type="EMBL" id="CP039348">
    <property type="protein sequence ID" value="QCD89793.1"/>
    <property type="molecule type" value="Genomic_DNA"/>
</dbReference>
<reference evidence="1 2" key="1">
    <citation type="submission" date="2019-04" db="EMBL/GenBank/DDBJ databases">
        <title>An improved genome assembly and genetic linkage map for asparagus bean, Vigna unguiculata ssp. sesquipedialis.</title>
        <authorList>
            <person name="Xia Q."/>
            <person name="Zhang R."/>
            <person name="Dong Y."/>
        </authorList>
    </citation>
    <scope>NUCLEOTIDE SEQUENCE [LARGE SCALE GENOMIC DNA]</scope>
    <source>
        <tissue evidence="1">Leaf</tissue>
    </source>
</reference>
<keyword evidence="2" id="KW-1185">Reference proteome</keyword>
<dbReference type="AlphaFoldDB" id="A0A4D6LMR0"/>
<dbReference type="Proteomes" id="UP000501690">
    <property type="component" value="Linkage Group LG4"/>
</dbReference>
<organism evidence="1 2">
    <name type="scientific">Vigna unguiculata</name>
    <name type="common">Cowpea</name>
    <dbReference type="NCBI Taxonomy" id="3917"/>
    <lineage>
        <taxon>Eukaryota</taxon>
        <taxon>Viridiplantae</taxon>
        <taxon>Streptophyta</taxon>
        <taxon>Embryophyta</taxon>
        <taxon>Tracheophyta</taxon>
        <taxon>Spermatophyta</taxon>
        <taxon>Magnoliopsida</taxon>
        <taxon>eudicotyledons</taxon>
        <taxon>Gunneridae</taxon>
        <taxon>Pentapetalae</taxon>
        <taxon>rosids</taxon>
        <taxon>fabids</taxon>
        <taxon>Fabales</taxon>
        <taxon>Fabaceae</taxon>
        <taxon>Papilionoideae</taxon>
        <taxon>50 kb inversion clade</taxon>
        <taxon>NPAAA clade</taxon>
        <taxon>indigoferoid/millettioid clade</taxon>
        <taxon>Phaseoleae</taxon>
        <taxon>Vigna</taxon>
    </lineage>
</organism>
<evidence type="ECO:0000313" key="2">
    <source>
        <dbReference type="Proteomes" id="UP000501690"/>
    </source>
</evidence>